<evidence type="ECO:0000256" key="1">
    <source>
        <dbReference type="ARBA" id="ARBA00008720"/>
    </source>
</evidence>
<protein>
    <recommendedName>
        <fullName evidence="3">UPF0122 protein AULFYP135_00138</fullName>
    </recommendedName>
</protein>
<evidence type="ECO:0000313" key="4">
    <source>
        <dbReference type="EMBL" id="VYS74393.1"/>
    </source>
</evidence>
<comment type="similarity">
    <text evidence="1 3">Belongs to the UPF0122 family.</text>
</comment>
<keyword evidence="4" id="KW-0238">DNA-binding</keyword>
<dbReference type="InterPro" id="IPR013324">
    <property type="entry name" value="RNA_pol_sigma_r3/r4-like"/>
</dbReference>
<dbReference type="Pfam" id="PF04297">
    <property type="entry name" value="UPF0122"/>
    <property type="match status" value="1"/>
</dbReference>
<dbReference type="InterPro" id="IPR054831">
    <property type="entry name" value="UPF0122_fam_protein"/>
</dbReference>
<gene>
    <name evidence="4" type="ORF">AULFYP135_00138</name>
</gene>
<dbReference type="Gene3D" id="1.10.10.10">
    <property type="entry name" value="Winged helix-like DNA-binding domain superfamily/Winged helix DNA-binding domain"/>
    <property type="match status" value="1"/>
</dbReference>
<sequence length="120" mass="13659">MAKDLSISILLDFYGDMLTEKQREVIELYYNADLSLAEISGLSGITRQGVRDSIKRAEAQLLEYEERLGLAKRFREIEAGLREIIEAAQDIDLYESRFSTNGEAVRKARRIIEIATSLSE</sequence>
<dbReference type="InterPro" id="IPR007394">
    <property type="entry name" value="UPF0122"/>
</dbReference>
<name>A0A6N2R0C4_9FIRM</name>
<dbReference type="EMBL" id="CACRSL010000003">
    <property type="protein sequence ID" value="VYS74393.1"/>
    <property type="molecule type" value="Genomic_DNA"/>
</dbReference>
<evidence type="ECO:0000256" key="2">
    <source>
        <dbReference type="ARBA" id="ARBA00024764"/>
    </source>
</evidence>
<dbReference type="GO" id="GO:0003677">
    <property type="term" value="F:DNA binding"/>
    <property type="evidence" value="ECO:0007669"/>
    <property type="project" value="UniProtKB-KW"/>
</dbReference>
<dbReference type="InterPro" id="IPR036388">
    <property type="entry name" value="WH-like_DNA-bd_sf"/>
</dbReference>
<organism evidence="4">
    <name type="scientific">uncultured Anaerotruncus sp</name>
    <dbReference type="NCBI Taxonomy" id="905011"/>
    <lineage>
        <taxon>Bacteria</taxon>
        <taxon>Bacillati</taxon>
        <taxon>Bacillota</taxon>
        <taxon>Clostridia</taxon>
        <taxon>Eubacteriales</taxon>
        <taxon>Oscillospiraceae</taxon>
        <taxon>Anaerotruncus</taxon>
        <taxon>environmental samples</taxon>
    </lineage>
</organism>
<reference evidence="4" key="1">
    <citation type="submission" date="2019-11" db="EMBL/GenBank/DDBJ databases">
        <authorList>
            <person name="Feng L."/>
        </authorList>
    </citation>
    <scope>NUCLEOTIDE SEQUENCE</scope>
    <source>
        <strain evidence="4">AundefinedLFYP135</strain>
    </source>
</reference>
<proteinExistence type="inferred from homology"/>
<accession>A0A6N2R0C4</accession>
<dbReference type="NCBIfam" id="NF045758">
    <property type="entry name" value="YlxM"/>
    <property type="match status" value="1"/>
</dbReference>
<evidence type="ECO:0000256" key="3">
    <source>
        <dbReference type="HAMAP-Rule" id="MF_00245"/>
    </source>
</evidence>
<dbReference type="SUPFAM" id="SSF88659">
    <property type="entry name" value="Sigma3 and sigma4 domains of RNA polymerase sigma factors"/>
    <property type="match status" value="1"/>
</dbReference>
<dbReference type="HAMAP" id="MF_00245">
    <property type="entry name" value="UPF0122"/>
    <property type="match status" value="1"/>
</dbReference>
<dbReference type="PANTHER" id="PTHR40083">
    <property type="entry name" value="UPF0122 PROTEIN CBO2450/CLC_2298"/>
    <property type="match status" value="1"/>
</dbReference>
<comment type="function">
    <text evidence="2 3">Might take part in the signal recognition particle (SRP) pathway. This is inferred from the conservation of its genetic proximity to ftsY/ffh. May be a regulatory protein.</text>
</comment>
<dbReference type="PANTHER" id="PTHR40083:SF1">
    <property type="entry name" value="UPF0122 PROTEIN YLXM"/>
    <property type="match status" value="1"/>
</dbReference>
<dbReference type="AlphaFoldDB" id="A0A6N2R0C4"/>